<protein>
    <submittedName>
        <fullName evidence="9">Endo-1,4-beta-xylanase B (Xylanase B) (1,4-beta-D-xylan xylanohydrolase B)</fullName>
    </submittedName>
</protein>
<evidence type="ECO:0000259" key="7">
    <source>
        <dbReference type="Pfam" id="PF20434"/>
    </source>
</evidence>
<dbReference type="GO" id="GO:0016787">
    <property type="term" value="F:hydrolase activity"/>
    <property type="evidence" value="ECO:0007669"/>
    <property type="project" value="UniProtKB-KW"/>
</dbReference>
<feature type="binding site" evidence="5">
    <location>
        <position position="840"/>
    </location>
    <ligand>
        <name>Fe cation</name>
        <dbReference type="ChEBI" id="CHEBI:24875"/>
        <note>catalytic</note>
    </ligand>
</feature>
<feature type="binding site" evidence="5">
    <location>
        <position position="606"/>
    </location>
    <ligand>
        <name>Fe cation</name>
        <dbReference type="ChEBI" id="CHEBI:24875"/>
        <note>catalytic</note>
    </ligand>
</feature>
<keyword evidence="3" id="KW-0378">Hydrolase</keyword>
<comment type="caution">
    <text evidence="8">The sequence shown here is derived from an EMBL/GenBank/DDBJ whole genome shotgun (WGS) entry which is preliminary data.</text>
</comment>
<dbReference type="AlphaFoldDB" id="A0A9P1FEI5"/>
<dbReference type="InterPro" id="IPR050300">
    <property type="entry name" value="GDXG_lipolytic_enzyme"/>
</dbReference>
<sequence length="1093" mass="119923">MAASPEVFELWPDGAPGAKGSAEHDVPTLSVYRAAEAGEDETVVVVCPGGGYGHLAVDHEGQQIAEWLNANNITAAVLRYRHAPHYQHPAPLNDVQRALRLVRSPESPLKLGAKNVGIIGFSAGGHLASTAGTHFDAGDSSATDPVSRASSRPDFMMLVYPVISFTTEFTHKGSRRNLLGDNPSEELQNSLSNETQVTKETPPTFLVHTTTDRGVPPENSVLFYGALRRNDVPAELHIFAEGPHGFGLGKDDPILSTWPKLAVQWIDRMGFVPFLRRSAVSVAGLGSLGILPGCGQRGETPASSSEVDTGPLLTPRVPGSIRQASREEVDLELQVIAGKLPEGLRGHVFSVAALPDDRDGYVFNGDGMLYRIDFTGDTVLLKSRIARTPSYFADQATVGTEDEFLDAGVLRLSPTLGAQEQANHAIVPFGDALLVTTDTGRPYVLDPASLELRNPLGTNAEWKSALGEPLISGPFPAILTAAHPYFDANTEELFGINYAPPLPASEPFTDLLRWQAGGTVQRWKLVDADGNPVLIKQSAHQVAATRDFVLVADTAFRFGGEEDLVERRTTPQAPDTPVYIIRRDAMTDDVNEVAVQRGGIPREIFHFLVDYENPKGQITLHAAHAAAWDFSDGLRADDRLGTVRQPVRRGLRGMPSTPTDIGVLGRHTIDTGTGEVVESDLLQDPEFTWGAALFTLPYEQIPEHVESIFWLSFGFSEEMLSWRTARAYENYEHRQIDYSKLPILGRPSALFRLDVPSMQIADGYQFPPGRFATAPQFLPRTDEPTADATSGYILCAVISDDASTEGSSGDELWIFDAENLKLGPLCRLGHPKLDIAFLQHSVWVPVLKEPAEVASVSVREDFEPRLEGQPEEVKRLFEEKVTNIMYSSAKAFGGILLLSLGVLFVPHQCLGGEAISRSPEEDLQALKRARVLVQQRDVIVHDLFEAFRRDSSGRGLAGLARIEAAQTLAELGEVRIIRLLIEEVTYRKGHVTLEVQGFLGRYPMALVLMHENLRHCTPHRIVQYLGGTRSNRINQEAIDVLSHFMLECFSEDDGGSELAFHLVRRALESPNTLNAERLKALEDGMKRICSDRY</sequence>
<evidence type="ECO:0000256" key="4">
    <source>
        <dbReference type="ARBA" id="ARBA00023004"/>
    </source>
</evidence>
<keyword evidence="10" id="KW-1185">Reference proteome</keyword>
<comment type="similarity">
    <text evidence="1">Belongs to the carotenoid oxygenase family.</text>
</comment>
<feature type="binding site" evidence="5">
    <location>
        <position position="540"/>
    </location>
    <ligand>
        <name>Fe cation</name>
        <dbReference type="ChEBI" id="CHEBI:24875"/>
        <note>catalytic</note>
    </ligand>
</feature>
<comment type="cofactor">
    <cofactor evidence="5">
        <name>Fe(2+)</name>
        <dbReference type="ChEBI" id="CHEBI:29033"/>
    </cofactor>
    <text evidence="5">Binds 1 Fe(2+) ion per subunit.</text>
</comment>
<feature type="compositionally biased region" description="Polar residues" evidence="6">
    <location>
        <begin position="185"/>
        <end position="201"/>
    </location>
</feature>
<keyword evidence="2 5" id="KW-0479">Metal-binding</keyword>
<dbReference type="OrthoDB" id="6499973at2759"/>
<dbReference type="GO" id="GO:0016702">
    <property type="term" value="F:oxidoreductase activity, acting on single donors with incorporation of molecular oxygen, incorporation of two atoms of oxygen"/>
    <property type="evidence" value="ECO:0007669"/>
    <property type="project" value="InterPro"/>
</dbReference>
<evidence type="ECO:0000313" key="8">
    <source>
        <dbReference type="EMBL" id="CAI3971750.1"/>
    </source>
</evidence>
<reference evidence="8" key="1">
    <citation type="submission" date="2022-10" db="EMBL/GenBank/DDBJ databases">
        <authorList>
            <person name="Chen Y."/>
            <person name="Dougan E. K."/>
            <person name="Chan C."/>
            <person name="Rhodes N."/>
            <person name="Thang M."/>
        </authorList>
    </citation>
    <scope>NUCLEOTIDE SEQUENCE</scope>
</reference>
<evidence type="ECO:0000256" key="6">
    <source>
        <dbReference type="SAM" id="MobiDB-lite"/>
    </source>
</evidence>
<evidence type="ECO:0000313" key="10">
    <source>
        <dbReference type="Proteomes" id="UP001152797"/>
    </source>
</evidence>
<reference evidence="9 10" key="2">
    <citation type="submission" date="2024-05" db="EMBL/GenBank/DDBJ databases">
        <authorList>
            <person name="Chen Y."/>
            <person name="Shah S."/>
            <person name="Dougan E. K."/>
            <person name="Thang M."/>
            <person name="Chan C."/>
        </authorList>
    </citation>
    <scope>NUCLEOTIDE SEQUENCE [LARGE SCALE GENOMIC DNA]</scope>
</reference>
<organism evidence="8">
    <name type="scientific">Cladocopium goreaui</name>
    <dbReference type="NCBI Taxonomy" id="2562237"/>
    <lineage>
        <taxon>Eukaryota</taxon>
        <taxon>Sar</taxon>
        <taxon>Alveolata</taxon>
        <taxon>Dinophyceae</taxon>
        <taxon>Suessiales</taxon>
        <taxon>Symbiodiniaceae</taxon>
        <taxon>Cladocopium</taxon>
    </lineage>
</organism>
<feature type="region of interest" description="Disordered" evidence="6">
    <location>
        <begin position="296"/>
        <end position="318"/>
    </location>
</feature>
<dbReference type="SUPFAM" id="SSF53474">
    <property type="entry name" value="alpha/beta-Hydrolases"/>
    <property type="match status" value="1"/>
</dbReference>
<dbReference type="GO" id="GO:0046872">
    <property type="term" value="F:metal ion binding"/>
    <property type="evidence" value="ECO:0007669"/>
    <property type="project" value="UniProtKB-KW"/>
</dbReference>
<dbReference type="Pfam" id="PF03055">
    <property type="entry name" value="RPE65"/>
    <property type="match status" value="1"/>
</dbReference>
<keyword evidence="4 5" id="KW-0408">Iron</keyword>
<evidence type="ECO:0000256" key="1">
    <source>
        <dbReference type="ARBA" id="ARBA00006787"/>
    </source>
</evidence>
<accession>A0A9P1FEI5</accession>
<evidence type="ECO:0000256" key="2">
    <source>
        <dbReference type="ARBA" id="ARBA00022723"/>
    </source>
</evidence>
<dbReference type="EMBL" id="CAMXCT020000001">
    <property type="protein sequence ID" value="CAL1125125.1"/>
    <property type="molecule type" value="Genomic_DNA"/>
</dbReference>
<gene>
    <name evidence="8" type="ORF">C1SCF055_LOCUS340</name>
</gene>
<name>A0A9P1FEI5_9DINO</name>
<proteinExistence type="inferred from homology"/>
<dbReference type="PANTHER" id="PTHR48081">
    <property type="entry name" value="AB HYDROLASE SUPERFAMILY PROTEIN C4A8.06C"/>
    <property type="match status" value="1"/>
</dbReference>
<dbReference type="EMBL" id="CAMXCT010000001">
    <property type="protein sequence ID" value="CAI3971750.1"/>
    <property type="molecule type" value="Genomic_DNA"/>
</dbReference>
<dbReference type="InterPro" id="IPR049492">
    <property type="entry name" value="BD-FAE-like_dom"/>
</dbReference>
<dbReference type="PANTHER" id="PTHR48081:SF6">
    <property type="entry name" value="PEPTIDASE S9 PROLYL OLIGOPEPTIDASE CATALYTIC DOMAIN-CONTAINING PROTEIN"/>
    <property type="match status" value="1"/>
</dbReference>
<dbReference type="Gene3D" id="3.40.50.1820">
    <property type="entry name" value="alpha/beta hydrolase"/>
    <property type="match status" value="1"/>
</dbReference>
<evidence type="ECO:0000256" key="5">
    <source>
        <dbReference type="PIRSR" id="PIRSR604294-1"/>
    </source>
</evidence>
<evidence type="ECO:0000256" key="3">
    <source>
        <dbReference type="ARBA" id="ARBA00022801"/>
    </source>
</evidence>
<dbReference type="Pfam" id="PF20434">
    <property type="entry name" value="BD-FAE"/>
    <property type="match status" value="1"/>
</dbReference>
<dbReference type="Proteomes" id="UP001152797">
    <property type="component" value="Unassembled WGS sequence"/>
</dbReference>
<dbReference type="InterPro" id="IPR004294">
    <property type="entry name" value="Carotenoid_Oase"/>
</dbReference>
<feature type="region of interest" description="Disordered" evidence="6">
    <location>
        <begin position="176"/>
        <end position="201"/>
    </location>
</feature>
<evidence type="ECO:0000313" key="9">
    <source>
        <dbReference type="EMBL" id="CAL4759062.1"/>
    </source>
</evidence>
<feature type="domain" description="BD-FAE-like" evidence="7">
    <location>
        <begin position="30"/>
        <end position="227"/>
    </location>
</feature>
<dbReference type="InterPro" id="IPR029058">
    <property type="entry name" value="AB_hydrolase_fold"/>
</dbReference>
<feature type="binding site" evidence="5">
    <location>
        <position position="483"/>
    </location>
    <ligand>
        <name>Fe cation</name>
        <dbReference type="ChEBI" id="CHEBI:24875"/>
        <note>catalytic</note>
    </ligand>
</feature>
<dbReference type="EMBL" id="CAMXCT030000001">
    <property type="protein sequence ID" value="CAL4759062.1"/>
    <property type="molecule type" value="Genomic_DNA"/>
</dbReference>